<dbReference type="Proteomes" id="UP001139887">
    <property type="component" value="Unassembled WGS sequence"/>
</dbReference>
<dbReference type="EMBL" id="JANBUW010000545">
    <property type="protein sequence ID" value="KAJ2846417.1"/>
    <property type="molecule type" value="Genomic_DNA"/>
</dbReference>
<organism evidence="2 3">
    <name type="scientific">Coemansia brasiliensis</name>
    <dbReference type="NCBI Taxonomy" id="2650707"/>
    <lineage>
        <taxon>Eukaryota</taxon>
        <taxon>Fungi</taxon>
        <taxon>Fungi incertae sedis</taxon>
        <taxon>Zoopagomycota</taxon>
        <taxon>Kickxellomycotina</taxon>
        <taxon>Kickxellomycetes</taxon>
        <taxon>Kickxellales</taxon>
        <taxon>Kickxellaceae</taxon>
        <taxon>Coemansia</taxon>
    </lineage>
</organism>
<dbReference type="OrthoDB" id="1684102at2759"/>
<keyword evidence="3" id="KW-1185">Reference proteome</keyword>
<feature type="region of interest" description="Disordered" evidence="1">
    <location>
        <begin position="1"/>
        <end position="62"/>
    </location>
</feature>
<comment type="caution">
    <text evidence="2">The sequence shown here is derived from an EMBL/GenBank/DDBJ whole genome shotgun (WGS) entry which is preliminary data.</text>
</comment>
<evidence type="ECO:0000313" key="2">
    <source>
        <dbReference type="EMBL" id="KAJ2846417.1"/>
    </source>
</evidence>
<reference evidence="2" key="1">
    <citation type="submission" date="2022-07" db="EMBL/GenBank/DDBJ databases">
        <title>Phylogenomic reconstructions and comparative analyses of Kickxellomycotina fungi.</title>
        <authorList>
            <person name="Reynolds N.K."/>
            <person name="Stajich J.E."/>
            <person name="Barry K."/>
            <person name="Grigoriev I.V."/>
            <person name="Crous P."/>
            <person name="Smith M.E."/>
        </authorList>
    </citation>
    <scope>NUCLEOTIDE SEQUENCE</scope>
    <source>
        <strain evidence="2">NRRL 1566</strain>
    </source>
</reference>
<feature type="compositionally biased region" description="Low complexity" evidence="1">
    <location>
        <begin position="26"/>
        <end position="40"/>
    </location>
</feature>
<proteinExistence type="predicted"/>
<name>A0A9W8LWC1_9FUNG</name>
<gene>
    <name evidence="2" type="ORF">IWW36_004364</name>
</gene>
<accession>A0A9W8LWC1</accession>
<protein>
    <submittedName>
        <fullName evidence="2">Uncharacterized protein</fullName>
    </submittedName>
</protein>
<feature type="region of interest" description="Disordered" evidence="1">
    <location>
        <begin position="99"/>
        <end position="163"/>
    </location>
</feature>
<sequence length="178" mass="19031">MTTSSSEASEQPDRLPPNAQRPLSVASSNSQQARSFSSGTSRRRSQATELLISGSPPIGTSYIRAAPASFADTDDESGMLSSTGSDMVLPESVAARRLKRHLVTRRPRSGLGAADSQARSYGSVGSGGDNENEAMEDDEEGDTDDDEEEATVDPFKLPSGDITHHLYRWQEEHSGVSS</sequence>
<feature type="compositionally biased region" description="Acidic residues" evidence="1">
    <location>
        <begin position="130"/>
        <end position="151"/>
    </location>
</feature>
<evidence type="ECO:0000256" key="1">
    <source>
        <dbReference type="SAM" id="MobiDB-lite"/>
    </source>
</evidence>
<feature type="compositionally biased region" description="Basic residues" evidence="1">
    <location>
        <begin position="99"/>
        <end position="108"/>
    </location>
</feature>
<evidence type="ECO:0000313" key="3">
    <source>
        <dbReference type="Proteomes" id="UP001139887"/>
    </source>
</evidence>
<feature type="non-terminal residue" evidence="2">
    <location>
        <position position="178"/>
    </location>
</feature>
<dbReference type="AlphaFoldDB" id="A0A9W8LWC1"/>